<accession>A0ABX0U6M2</accession>
<keyword evidence="1" id="KW-0732">Signal</keyword>
<feature type="chain" id="PRO_5047347031" evidence="1">
    <location>
        <begin position="21"/>
        <end position="250"/>
    </location>
</feature>
<sequence length="250" mass="25672">MRWANSALAALLLLGGCAQLPGPGRSAATPLPIEVYGPKRGSDVRTVVAIVDGGDGMNAERSAFARNASQQLPDSAAVTILPPIAGGGSEETLSIGRIRAIGATLAVLRQRYPSARLVLLGDATGAALAADVAGTHHALIDGLVLLSCPCTLPEWREHNGGTVSTGAPDLDPLLTAGGIEPDMRAAILVGASDERTPVRFSRAYAEALALRGIATDFRVLPGQTHDILGAPETLDAVRRIVASLSGLQPT</sequence>
<feature type="signal peptide" evidence="1">
    <location>
        <begin position="1"/>
        <end position="20"/>
    </location>
</feature>
<keyword evidence="3" id="KW-1185">Reference proteome</keyword>
<evidence type="ECO:0000256" key="1">
    <source>
        <dbReference type="SAM" id="SignalP"/>
    </source>
</evidence>
<evidence type="ECO:0000313" key="3">
    <source>
        <dbReference type="Proteomes" id="UP000788153"/>
    </source>
</evidence>
<organism evidence="2 3">
    <name type="scientific">Sphingomonas japonica</name>
    <dbReference type="NCBI Taxonomy" id="511662"/>
    <lineage>
        <taxon>Bacteria</taxon>
        <taxon>Pseudomonadati</taxon>
        <taxon>Pseudomonadota</taxon>
        <taxon>Alphaproteobacteria</taxon>
        <taxon>Sphingomonadales</taxon>
        <taxon>Sphingomonadaceae</taxon>
        <taxon>Sphingomonas</taxon>
    </lineage>
</organism>
<dbReference type="Proteomes" id="UP000788153">
    <property type="component" value="Unassembled WGS sequence"/>
</dbReference>
<comment type="caution">
    <text evidence="2">The sequence shown here is derived from an EMBL/GenBank/DDBJ whole genome shotgun (WGS) entry which is preliminary data.</text>
</comment>
<protein>
    <submittedName>
        <fullName evidence="2">Pimeloyl-ACP methyl ester carboxylesterase</fullName>
    </submittedName>
</protein>
<dbReference type="SUPFAM" id="SSF53474">
    <property type="entry name" value="alpha/beta-Hydrolases"/>
    <property type="match status" value="1"/>
</dbReference>
<evidence type="ECO:0000313" key="2">
    <source>
        <dbReference type="EMBL" id="NIJ24982.1"/>
    </source>
</evidence>
<dbReference type="InterPro" id="IPR029058">
    <property type="entry name" value="AB_hydrolase_fold"/>
</dbReference>
<name>A0ABX0U6M2_9SPHN</name>
<dbReference type="PROSITE" id="PS51257">
    <property type="entry name" value="PROKAR_LIPOPROTEIN"/>
    <property type="match status" value="1"/>
</dbReference>
<dbReference type="RefSeq" id="WP_243846730.1">
    <property type="nucleotide sequence ID" value="NZ_BAAAEV010000001.1"/>
</dbReference>
<dbReference type="Gene3D" id="3.40.50.1820">
    <property type="entry name" value="alpha/beta hydrolase"/>
    <property type="match status" value="1"/>
</dbReference>
<gene>
    <name evidence="2" type="ORF">FHT01_002524</name>
</gene>
<reference evidence="2 3" key="1">
    <citation type="submission" date="2020-03" db="EMBL/GenBank/DDBJ databases">
        <title>Genomic Encyclopedia of Type Strains, Phase IV (KMG-IV): sequencing the most valuable type-strain genomes for metagenomic binning, comparative biology and taxonomic classification.</title>
        <authorList>
            <person name="Goeker M."/>
        </authorList>
    </citation>
    <scope>NUCLEOTIDE SEQUENCE [LARGE SCALE GENOMIC DNA]</scope>
    <source>
        <strain evidence="2 3">DSM 22753</strain>
    </source>
</reference>
<dbReference type="EMBL" id="JAASQP010000001">
    <property type="protein sequence ID" value="NIJ24982.1"/>
    <property type="molecule type" value="Genomic_DNA"/>
</dbReference>
<proteinExistence type="predicted"/>